<protein>
    <recommendedName>
        <fullName evidence="4">DUF883 domain-containing protein</fullName>
    </recommendedName>
</protein>
<comment type="caution">
    <text evidence="2">The sequence shown here is derived from an EMBL/GenBank/DDBJ whole genome shotgun (WGS) entry which is preliminary data.</text>
</comment>
<evidence type="ECO:0000256" key="1">
    <source>
        <dbReference type="SAM" id="Phobius"/>
    </source>
</evidence>
<name>A0A9X3IK92_9HYPH</name>
<dbReference type="RefSeq" id="WP_266337217.1">
    <property type="nucleotide sequence ID" value="NZ_JAPKNK010000001.1"/>
</dbReference>
<evidence type="ECO:0008006" key="4">
    <source>
        <dbReference type="Google" id="ProtNLM"/>
    </source>
</evidence>
<keyword evidence="1" id="KW-0472">Membrane</keyword>
<gene>
    <name evidence="2" type="ORF">OSH07_03570</name>
</gene>
<organism evidence="2 3">
    <name type="scientific">Kaistia nematophila</name>
    <dbReference type="NCBI Taxonomy" id="2994654"/>
    <lineage>
        <taxon>Bacteria</taxon>
        <taxon>Pseudomonadati</taxon>
        <taxon>Pseudomonadota</taxon>
        <taxon>Alphaproteobacteria</taxon>
        <taxon>Hyphomicrobiales</taxon>
        <taxon>Kaistiaceae</taxon>
        <taxon>Kaistia</taxon>
    </lineage>
</organism>
<dbReference type="EMBL" id="JAPKNK010000001">
    <property type="protein sequence ID" value="MCX5568266.1"/>
    <property type="molecule type" value="Genomic_DNA"/>
</dbReference>
<keyword evidence="3" id="KW-1185">Reference proteome</keyword>
<evidence type="ECO:0000313" key="3">
    <source>
        <dbReference type="Proteomes" id="UP001144805"/>
    </source>
</evidence>
<dbReference type="Proteomes" id="UP001144805">
    <property type="component" value="Unassembled WGS sequence"/>
</dbReference>
<feature type="transmembrane region" description="Helical" evidence="1">
    <location>
        <begin position="82"/>
        <end position="100"/>
    </location>
</feature>
<keyword evidence="1" id="KW-0812">Transmembrane</keyword>
<accession>A0A9X3IK92</accession>
<proteinExistence type="predicted"/>
<dbReference type="AlphaFoldDB" id="A0A9X3IK92"/>
<reference evidence="2" key="1">
    <citation type="submission" date="2022-11" db="EMBL/GenBank/DDBJ databases">
        <title>Biodiversity and phylogenetic relationships of bacteria.</title>
        <authorList>
            <person name="Machado R.A.R."/>
            <person name="Bhat A."/>
            <person name="Loulou A."/>
            <person name="Kallel S."/>
        </authorList>
    </citation>
    <scope>NUCLEOTIDE SEQUENCE</scope>
    <source>
        <strain evidence="2">K-TC2</strain>
    </source>
</reference>
<evidence type="ECO:0000313" key="2">
    <source>
        <dbReference type="EMBL" id="MCX5568266.1"/>
    </source>
</evidence>
<keyword evidence="1" id="KW-1133">Transmembrane helix</keyword>
<sequence>MVTKSTDGSDIADQVKAIQAELASLTETIRKFGSEHASAGADALHNAAGRASETFRASAEEARRRGYQAAEDIEGHITKNPVPAVLIAAGIGLFIGALIGRR</sequence>